<organism evidence="2 3">
    <name type="scientific">Candidatus Methanoperedens nitratireducens</name>
    <dbReference type="NCBI Taxonomy" id="1392998"/>
    <lineage>
        <taxon>Archaea</taxon>
        <taxon>Methanobacteriati</taxon>
        <taxon>Methanobacteriota</taxon>
        <taxon>Stenosarchaea group</taxon>
        <taxon>Methanomicrobia</taxon>
        <taxon>Methanosarcinales</taxon>
        <taxon>ANME-2 cluster</taxon>
        <taxon>Candidatus Methanoperedentaceae</taxon>
        <taxon>Candidatus Methanoperedens</taxon>
    </lineage>
</organism>
<dbReference type="SUPFAM" id="SSF89447">
    <property type="entry name" value="AbrB/MazE/MraZ-like"/>
    <property type="match status" value="1"/>
</dbReference>
<proteinExistence type="predicted"/>
<protein>
    <submittedName>
        <fullName evidence="2">SpoVT / AbrB like domain protein</fullName>
    </submittedName>
</protein>
<dbReference type="AlphaFoldDB" id="A0A0P8DVL8"/>
<feature type="domain" description="SpoVT-AbrB" evidence="1">
    <location>
        <begin position="70"/>
        <end position="106"/>
    </location>
</feature>
<dbReference type="InterPro" id="IPR007159">
    <property type="entry name" value="SpoVT-AbrB_dom"/>
</dbReference>
<gene>
    <name evidence="2" type="ORF">MPEBLZ_03874</name>
</gene>
<comment type="caution">
    <text evidence="2">The sequence shown here is derived from an EMBL/GenBank/DDBJ whole genome shotgun (WGS) entry which is preliminary data.</text>
</comment>
<reference evidence="2 3" key="1">
    <citation type="submission" date="2015-09" db="EMBL/GenBank/DDBJ databases">
        <title>A metagenomics-based metabolic model of nitrate-dependent anaerobic oxidation of methane by Methanoperedens-like archaea.</title>
        <authorList>
            <person name="Arshad A."/>
            <person name="Speth D.R."/>
            <person name="De Graaf R.M."/>
            <person name="Op Den Camp H.J."/>
            <person name="Jetten M.S."/>
            <person name="Welte C.U."/>
        </authorList>
    </citation>
    <scope>NUCLEOTIDE SEQUENCE [LARGE SCALE GENOMIC DNA]</scope>
</reference>
<dbReference type="Proteomes" id="UP000050360">
    <property type="component" value="Unassembled WGS sequence"/>
</dbReference>
<evidence type="ECO:0000313" key="3">
    <source>
        <dbReference type="Proteomes" id="UP000050360"/>
    </source>
</evidence>
<dbReference type="EMBL" id="LKCM01000335">
    <property type="protein sequence ID" value="KPQ41581.1"/>
    <property type="molecule type" value="Genomic_DNA"/>
</dbReference>
<evidence type="ECO:0000313" key="2">
    <source>
        <dbReference type="EMBL" id="KPQ41581.1"/>
    </source>
</evidence>
<dbReference type="Pfam" id="PF04014">
    <property type="entry name" value="MazE_antitoxin"/>
    <property type="match status" value="1"/>
</dbReference>
<name>A0A0P8DVL8_9EURY</name>
<accession>A0A0P8DVL8</accession>
<evidence type="ECO:0000259" key="1">
    <source>
        <dbReference type="Pfam" id="PF04014"/>
    </source>
</evidence>
<dbReference type="InterPro" id="IPR037914">
    <property type="entry name" value="SpoVT-AbrB_sf"/>
</dbReference>
<sequence>MAIVCGKCKQEMKEVELKEYEFEDGIVLESVKAMRCPKGHVTFTEEQALLMETRTEDIRKHAFRFIRSISKSARSLVIRIPADLAKSLEISESSKVEMIPIGKKRFIVEIK</sequence>
<dbReference type="GO" id="GO:0003677">
    <property type="term" value="F:DNA binding"/>
    <property type="evidence" value="ECO:0007669"/>
    <property type="project" value="InterPro"/>
</dbReference>